<evidence type="ECO:0000313" key="7">
    <source>
        <dbReference type="EMBL" id="KAF4623695.1"/>
    </source>
</evidence>
<evidence type="ECO:0000313" key="8">
    <source>
        <dbReference type="Proteomes" id="UP000521872"/>
    </source>
</evidence>
<sequence>MPVQINEQGQKMLYLPRTMDNWPWPRAINPYYKEIKAQSDAWFHGLKAFNKKSQRAIEMIDTGRAASLAYPLATKEQLRTGCDLMNLFFVVDEYTDVEPAHVVREMVDIVIDALNNPDKPRPDGEILLGEVAKQFWDRGRKTATPSAARHMVESLTSYLNSCVEQAADRDNDCYRTVDEYLKNRRENIAARPAFVPMELGMDFPDEVFYHPVIVELSIHIADLIILDNDLVSYNKEQATGDDRHNILTVVMRQFKLDLDSAMDWVAQYHEEVETRFLDGLKRVPSWGPEIDKNMEVYINGLANWPRCNDCYNFESGRYFGKKGIEFQQTRWVPLLPKVAEYPAAKAKRENVVIPLFFASDNTEKQTDK</sequence>
<organism evidence="7 8">
    <name type="scientific">Agrocybe pediades</name>
    <dbReference type="NCBI Taxonomy" id="84607"/>
    <lineage>
        <taxon>Eukaryota</taxon>
        <taxon>Fungi</taxon>
        <taxon>Dikarya</taxon>
        <taxon>Basidiomycota</taxon>
        <taxon>Agaricomycotina</taxon>
        <taxon>Agaricomycetes</taxon>
        <taxon>Agaricomycetidae</taxon>
        <taxon>Agaricales</taxon>
        <taxon>Agaricineae</taxon>
        <taxon>Strophariaceae</taxon>
        <taxon>Agrocybe</taxon>
    </lineage>
</organism>
<dbReference type="GO" id="GO:0010333">
    <property type="term" value="F:terpene synthase activity"/>
    <property type="evidence" value="ECO:0007669"/>
    <property type="project" value="InterPro"/>
</dbReference>
<gene>
    <name evidence="7" type="ORF">D9613_001435</name>
</gene>
<comment type="caution">
    <text evidence="7">The sequence shown here is derived from an EMBL/GenBank/DDBJ whole genome shotgun (WGS) entry which is preliminary data.</text>
</comment>
<dbReference type="GO" id="GO:0008299">
    <property type="term" value="P:isoprenoid biosynthetic process"/>
    <property type="evidence" value="ECO:0007669"/>
    <property type="project" value="UniProtKB-ARBA"/>
</dbReference>
<dbReference type="AlphaFoldDB" id="A0A8H4R7Q3"/>
<comment type="cofactor">
    <cofactor evidence="1 6">
        <name>Mg(2+)</name>
        <dbReference type="ChEBI" id="CHEBI:18420"/>
    </cofactor>
</comment>
<dbReference type="SFLD" id="SFLDG01020">
    <property type="entry name" value="Terpene_Cyclase_Like_2"/>
    <property type="match status" value="1"/>
</dbReference>
<name>A0A8H4R7Q3_9AGAR</name>
<evidence type="ECO:0000256" key="2">
    <source>
        <dbReference type="ARBA" id="ARBA00006333"/>
    </source>
</evidence>
<evidence type="ECO:0000256" key="4">
    <source>
        <dbReference type="ARBA" id="ARBA00022842"/>
    </source>
</evidence>
<comment type="similarity">
    <text evidence="2 6">Belongs to the terpene synthase family.</text>
</comment>
<dbReference type="PANTHER" id="PTHR35201">
    <property type="entry name" value="TERPENE SYNTHASE"/>
    <property type="match status" value="1"/>
</dbReference>
<evidence type="ECO:0000256" key="6">
    <source>
        <dbReference type="RuleBase" id="RU366034"/>
    </source>
</evidence>
<dbReference type="SUPFAM" id="SSF48576">
    <property type="entry name" value="Terpenoid synthases"/>
    <property type="match status" value="1"/>
</dbReference>
<reference evidence="7 8" key="1">
    <citation type="submission" date="2019-12" db="EMBL/GenBank/DDBJ databases">
        <authorList>
            <person name="Floudas D."/>
            <person name="Bentzer J."/>
            <person name="Ahren D."/>
            <person name="Johansson T."/>
            <person name="Persson P."/>
            <person name="Tunlid A."/>
        </authorList>
    </citation>
    <scope>NUCLEOTIDE SEQUENCE [LARGE SCALE GENOMIC DNA]</scope>
    <source>
        <strain evidence="7 8">CBS 102.39</strain>
    </source>
</reference>
<dbReference type="PANTHER" id="PTHR35201:SF4">
    <property type="entry name" value="BETA-PINACENE SYNTHASE-RELATED"/>
    <property type="match status" value="1"/>
</dbReference>
<dbReference type="Pfam" id="PF19086">
    <property type="entry name" value="Terpene_syn_C_2"/>
    <property type="match status" value="1"/>
</dbReference>
<proteinExistence type="inferred from homology"/>
<keyword evidence="8" id="KW-1185">Reference proteome</keyword>
<keyword evidence="5 6" id="KW-0456">Lyase</keyword>
<dbReference type="Proteomes" id="UP000521872">
    <property type="component" value="Unassembled WGS sequence"/>
</dbReference>
<keyword evidence="3 6" id="KW-0479">Metal-binding</keyword>
<evidence type="ECO:0000256" key="1">
    <source>
        <dbReference type="ARBA" id="ARBA00001946"/>
    </source>
</evidence>
<dbReference type="Gene3D" id="1.10.600.10">
    <property type="entry name" value="Farnesyl Diphosphate Synthase"/>
    <property type="match status" value="1"/>
</dbReference>
<dbReference type="EMBL" id="JAACJL010000001">
    <property type="protein sequence ID" value="KAF4623695.1"/>
    <property type="molecule type" value="Genomic_DNA"/>
</dbReference>
<evidence type="ECO:0000256" key="3">
    <source>
        <dbReference type="ARBA" id="ARBA00022723"/>
    </source>
</evidence>
<dbReference type="SFLD" id="SFLDS00005">
    <property type="entry name" value="Isoprenoid_Synthase_Type_I"/>
    <property type="match status" value="1"/>
</dbReference>
<keyword evidence="4 6" id="KW-0460">Magnesium</keyword>
<dbReference type="GO" id="GO:0046872">
    <property type="term" value="F:metal ion binding"/>
    <property type="evidence" value="ECO:0007669"/>
    <property type="project" value="UniProtKB-KW"/>
</dbReference>
<evidence type="ECO:0000256" key="5">
    <source>
        <dbReference type="ARBA" id="ARBA00023239"/>
    </source>
</evidence>
<accession>A0A8H4R7Q3</accession>
<dbReference type="EC" id="4.2.3.-" evidence="6"/>
<dbReference type="InterPro" id="IPR034686">
    <property type="entry name" value="Terpene_cyclase-like_2"/>
</dbReference>
<dbReference type="InterPro" id="IPR008949">
    <property type="entry name" value="Isoprenoid_synthase_dom_sf"/>
</dbReference>
<protein>
    <recommendedName>
        <fullName evidence="6">Terpene synthase</fullName>
        <ecNumber evidence="6">4.2.3.-</ecNumber>
    </recommendedName>
</protein>